<accession>A0ACC5RAL2</accession>
<keyword evidence="1" id="KW-0282">Flagellum</keyword>
<keyword evidence="1" id="KW-0966">Cell projection</keyword>
<keyword evidence="1" id="KW-0969">Cilium</keyword>
<dbReference type="Proteomes" id="UP000616151">
    <property type="component" value="Unassembled WGS sequence"/>
</dbReference>
<gene>
    <name evidence="1" type="primary">flgF</name>
    <name evidence="1" type="ORF">JHL16_25075</name>
</gene>
<proteinExistence type="predicted"/>
<sequence length="241" mass="25317">MQSGLYVALSAQLALQKRLDTVAGNIANAGTAGFRAEEVKFETLLMQAGSDQIAFTSPGETYLSRQAGELVQTGNPLDTAIKGDGWMAITTPSGTAYTRDGRMRMLESGELQTLGGNPILDVGGAPLLLDPLAGPPRIAADGMISQGNRQMGAIGLFRIPENAKLLRAADSSVIPDKPAEPVLDFVKDGVVQGFVERSNVNPVLEMSRLIQITRAFESVTSVLNESESSLQGAVKALGTGS</sequence>
<evidence type="ECO:0000313" key="2">
    <source>
        <dbReference type="Proteomes" id="UP000616151"/>
    </source>
</evidence>
<reference evidence="1" key="1">
    <citation type="submission" date="2021-01" db="EMBL/GenBank/DDBJ databases">
        <authorList>
            <person name="Sun Q."/>
        </authorList>
    </citation>
    <scope>NUCLEOTIDE SEQUENCE</scope>
    <source>
        <strain evidence="1">YIM B02566</strain>
    </source>
</reference>
<evidence type="ECO:0000313" key="1">
    <source>
        <dbReference type="EMBL" id="MBK1869658.1"/>
    </source>
</evidence>
<protein>
    <submittedName>
        <fullName evidence="1">Flagellar basal-body rod protein FlgF</fullName>
    </submittedName>
</protein>
<comment type="caution">
    <text evidence="1">The sequence shown here is derived from an EMBL/GenBank/DDBJ whole genome shotgun (WGS) entry which is preliminary data.</text>
</comment>
<keyword evidence="2" id="KW-1185">Reference proteome</keyword>
<organism evidence="1 2">
    <name type="scientific">Taklimakanibacter albus</name>
    <dbReference type="NCBI Taxonomy" id="2800327"/>
    <lineage>
        <taxon>Bacteria</taxon>
        <taxon>Pseudomonadati</taxon>
        <taxon>Pseudomonadota</taxon>
        <taxon>Alphaproteobacteria</taxon>
        <taxon>Hyphomicrobiales</taxon>
        <taxon>Aestuariivirgaceae</taxon>
        <taxon>Taklimakanibacter</taxon>
    </lineage>
</organism>
<name>A0ACC5RAL2_9HYPH</name>
<dbReference type="EMBL" id="JAENHL010000008">
    <property type="protein sequence ID" value="MBK1869658.1"/>
    <property type="molecule type" value="Genomic_DNA"/>
</dbReference>